<evidence type="ECO:0000256" key="16">
    <source>
        <dbReference type="PIRSR" id="PIRSR001191-1"/>
    </source>
</evidence>
<dbReference type="AlphaFoldDB" id="A0A8T2N0H3"/>
<organism evidence="23 24">
    <name type="scientific">Albula glossodonta</name>
    <name type="common">roundjaw bonefish</name>
    <dbReference type="NCBI Taxonomy" id="121402"/>
    <lineage>
        <taxon>Eukaryota</taxon>
        <taxon>Metazoa</taxon>
        <taxon>Chordata</taxon>
        <taxon>Craniata</taxon>
        <taxon>Vertebrata</taxon>
        <taxon>Euteleostomi</taxon>
        <taxon>Actinopterygii</taxon>
        <taxon>Neopterygii</taxon>
        <taxon>Teleostei</taxon>
        <taxon>Albuliformes</taxon>
        <taxon>Albulidae</taxon>
        <taxon>Albula</taxon>
    </lineage>
</organism>
<evidence type="ECO:0000256" key="15">
    <source>
        <dbReference type="ARBA" id="ARBA00023180"/>
    </source>
</evidence>
<evidence type="ECO:0000259" key="22">
    <source>
        <dbReference type="SMART" id="SM00235"/>
    </source>
</evidence>
<dbReference type="SUPFAM" id="SSF50923">
    <property type="entry name" value="Hemopexin-like domain"/>
    <property type="match status" value="1"/>
</dbReference>
<dbReference type="SUPFAM" id="SSF55486">
    <property type="entry name" value="Metalloproteases ('zincins'), catalytic domain"/>
    <property type="match status" value="1"/>
</dbReference>
<feature type="binding site" evidence="18">
    <location>
        <position position="157"/>
    </location>
    <ligand>
        <name>Ca(2+)</name>
        <dbReference type="ChEBI" id="CHEBI:29108"/>
        <label>3</label>
    </ligand>
</feature>
<evidence type="ECO:0000256" key="12">
    <source>
        <dbReference type="ARBA" id="ARBA00023105"/>
    </source>
</evidence>
<dbReference type="GO" id="GO:0005615">
    <property type="term" value="C:extracellular space"/>
    <property type="evidence" value="ECO:0007669"/>
    <property type="project" value="TreeGrafter"/>
</dbReference>
<feature type="domain" description="Peptidase metallopeptidase" evidence="22">
    <location>
        <begin position="86"/>
        <end position="243"/>
    </location>
</feature>
<feature type="non-terminal residue" evidence="23">
    <location>
        <position position="1"/>
    </location>
</feature>
<feature type="signal peptide" evidence="21">
    <location>
        <begin position="1"/>
        <end position="17"/>
    </location>
</feature>
<keyword evidence="14" id="KW-1015">Disulfide bond</keyword>
<keyword evidence="11" id="KW-0482">Metalloprotease</keyword>
<evidence type="ECO:0000256" key="7">
    <source>
        <dbReference type="ARBA" id="ARBA00022729"/>
    </source>
</evidence>
<dbReference type="GO" id="GO:0006508">
    <property type="term" value="P:proteolysis"/>
    <property type="evidence" value="ECO:0007669"/>
    <property type="project" value="UniProtKB-KW"/>
</dbReference>
<proteinExistence type="inferred from homology"/>
<feature type="active site" evidence="16">
    <location>
        <position position="200"/>
    </location>
</feature>
<dbReference type="Pfam" id="PF01471">
    <property type="entry name" value="PG_binding_1"/>
    <property type="match status" value="1"/>
</dbReference>
<evidence type="ECO:0000256" key="4">
    <source>
        <dbReference type="ARBA" id="ARBA00022530"/>
    </source>
</evidence>
<evidence type="ECO:0000256" key="11">
    <source>
        <dbReference type="ARBA" id="ARBA00023049"/>
    </source>
</evidence>
<comment type="cofactor">
    <cofactor evidence="18">
        <name>Zn(2+)</name>
        <dbReference type="ChEBI" id="CHEBI:29105"/>
    </cofactor>
    <text evidence="18">Binds 2 Zn(2+) ions per subunit.</text>
</comment>
<feature type="binding site" evidence="18">
    <location>
        <position position="139"/>
    </location>
    <ligand>
        <name>Ca(2+)</name>
        <dbReference type="ChEBI" id="CHEBI:29108"/>
        <label>2</label>
    </ligand>
</feature>
<feature type="binding site" evidence="18">
    <location>
        <position position="274"/>
    </location>
    <ligand>
        <name>Ca(2+)</name>
        <dbReference type="ChEBI" id="CHEBI:29108"/>
        <label>4</label>
    </ligand>
</feature>
<dbReference type="FunFam" id="3.40.390.10:FF:000007">
    <property type="entry name" value="Collagenase 3"/>
    <property type="match status" value="1"/>
</dbReference>
<feature type="repeat" description="Hemopexin" evidence="20">
    <location>
        <begin position="270"/>
        <end position="318"/>
    </location>
</feature>
<feature type="binding site" evidence="18">
    <location>
        <position position="156"/>
    </location>
    <ligand>
        <name>Ca(2+)</name>
        <dbReference type="ChEBI" id="CHEBI:29108"/>
        <label>3</label>
    </ligand>
</feature>
<evidence type="ECO:0000256" key="10">
    <source>
        <dbReference type="ARBA" id="ARBA00022837"/>
    </source>
</evidence>
<evidence type="ECO:0000313" key="23">
    <source>
        <dbReference type="EMBL" id="KAG9333356.1"/>
    </source>
</evidence>
<dbReference type="InterPro" id="IPR036365">
    <property type="entry name" value="PGBD-like_sf"/>
</dbReference>
<evidence type="ECO:0000256" key="8">
    <source>
        <dbReference type="ARBA" id="ARBA00022801"/>
    </source>
</evidence>
<feature type="binding site" evidence="18">
    <location>
        <position position="161"/>
    </location>
    <ligand>
        <name>Ca(2+)</name>
        <dbReference type="ChEBI" id="CHEBI:29108"/>
        <label>3</label>
    </ligand>
</feature>
<dbReference type="PANTHER" id="PTHR10201">
    <property type="entry name" value="MATRIX METALLOPROTEINASE"/>
    <property type="match status" value="1"/>
</dbReference>
<reference evidence="23" key="1">
    <citation type="thesis" date="2021" institute="BYU ScholarsArchive" country="Provo, UT, USA">
        <title>Applications of and Algorithms for Genome Assembly and Genomic Analyses with an Emphasis on Marine Teleosts.</title>
        <authorList>
            <person name="Pickett B.D."/>
        </authorList>
    </citation>
    <scope>NUCLEOTIDE SEQUENCE</scope>
    <source>
        <strain evidence="23">HI-2016</strain>
    </source>
</reference>
<comment type="cofactor">
    <cofactor evidence="18">
        <name>Ca(2+)</name>
        <dbReference type="ChEBI" id="CHEBI:29108"/>
    </cofactor>
    <text evidence="18">Can bind about 5 Ca(2+) ions per subunit.</text>
</comment>
<sequence length="329" mass="37046">MQISGAIILLSLTQAYALPLLTEEAKKADSWQLAEKYLNRFYSLPEGLQRTEKAADTIRQKVKEMQAFFRLNVTGNLDPSTLGLMSMSRFSHLFLLPRVVNYTPDLPKLKVDQAIRKALTVWSKVTPLVFKRVRRGIADIMISFSSRDHGDGSPFDGPENLLAHAFPPGEGLGGDVHFDEDENWTADSAEYNLFLVAAHEFGHSLGLSHSTDPGALMYPNYVYTQEFPLSEVDIHAIQALYGIRMWAIDGYDLVEGYPKYIHHLGLPRSIREVSASVHIQETGKTLFFTGQEFWSYDESQGRMDTGYPRSIEDNFPAIGDKVDSVNYES</sequence>
<feature type="binding site" evidence="18">
    <location>
        <position position="175"/>
    </location>
    <ligand>
        <name>Ca(2+)</name>
        <dbReference type="ChEBI" id="CHEBI:29108"/>
        <label>2</label>
    </ligand>
</feature>
<keyword evidence="3" id="KW-0964">Secreted</keyword>
<dbReference type="GO" id="GO:0030574">
    <property type="term" value="P:collagen catabolic process"/>
    <property type="evidence" value="ECO:0007669"/>
    <property type="project" value="UniProtKB-KW"/>
</dbReference>
<feature type="binding site" evidence="18">
    <location>
        <position position="182"/>
    </location>
    <ligand>
        <name>Ca(2+)</name>
        <dbReference type="ChEBI" id="CHEBI:29108"/>
        <label>1</label>
    </ligand>
</feature>
<feature type="binding site" evidence="18">
    <location>
        <position position="151"/>
    </location>
    <ligand>
        <name>Zn(2+)</name>
        <dbReference type="ChEBI" id="CHEBI:29105"/>
        <label>1</label>
    </ligand>
</feature>
<feature type="modified residue" description="Phosphotyrosine; by PKDCC" evidence="19">
    <location>
        <position position="257"/>
    </location>
</feature>
<dbReference type="InterPro" id="IPR021190">
    <property type="entry name" value="Pept_M10A"/>
</dbReference>
<dbReference type="InterPro" id="IPR024079">
    <property type="entry name" value="MetalloPept_cat_dom_sf"/>
</dbReference>
<keyword evidence="10 18" id="KW-0106">Calcium</keyword>
<dbReference type="Gene3D" id="3.40.390.10">
    <property type="entry name" value="Collagenase (Catalytic Domain)"/>
    <property type="match status" value="1"/>
</dbReference>
<evidence type="ECO:0000256" key="21">
    <source>
        <dbReference type="SAM" id="SignalP"/>
    </source>
</evidence>
<evidence type="ECO:0000313" key="24">
    <source>
        <dbReference type="Proteomes" id="UP000824540"/>
    </source>
</evidence>
<dbReference type="PIRSF" id="PIRSF001191">
    <property type="entry name" value="Peptidase_M10A_matrix"/>
    <property type="match status" value="1"/>
</dbReference>
<dbReference type="InterPro" id="IPR033739">
    <property type="entry name" value="M10A_MMP"/>
</dbReference>
<feature type="binding site" evidence="17">
    <location>
        <position position="209"/>
    </location>
    <ligand>
        <name>Zn(2+)</name>
        <dbReference type="ChEBI" id="CHEBI:29105"/>
        <label>2</label>
        <note>catalytic</note>
    </ligand>
</feature>
<dbReference type="InterPro" id="IPR018487">
    <property type="entry name" value="Hemopexin-like_repeat"/>
</dbReference>
<dbReference type="GO" id="GO:0008270">
    <property type="term" value="F:zinc ion binding"/>
    <property type="evidence" value="ECO:0007669"/>
    <property type="project" value="InterPro"/>
</dbReference>
<dbReference type="PRINTS" id="PR00138">
    <property type="entry name" value="MATRIXIN"/>
</dbReference>
<evidence type="ECO:0000256" key="17">
    <source>
        <dbReference type="PIRSR" id="PIRSR001191-2"/>
    </source>
</evidence>
<dbReference type="GO" id="GO:0004222">
    <property type="term" value="F:metalloendopeptidase activity"/>
    <property type="evidence" value="ECO:0007669"/>
    <property type="project" value="InterPro"/>
</dbReference>
<evidence type="ECO:0000256" key="19">
    <source>
        <dbReference type="PIRSR" id="PIRSR621190-4"/>
    </source>
</evidence>
<evidence type="ECO:0000256" key="14">
    <source>
        <dbReference type="ARBA" id="ARBA00023157"/>
    </source>
</evidence>
<evidence type="ECO:0000256" key="6">
    <source>
        <dbReference type="ARBA" id="ARBA00022723"/>
    </source>
</evidence>
<protein>
    <recommendedName>
        <fullName evidence="22">Peptidase metallopeptidase domain-containing protein</fullName>
    </recommendedName>
</protein>
<feature type="binding site" evidence="18">
    <location>
        <position position="179"/>
    </location>
    <ligand>
        <name>Ca(2+)</name>
        <dbReference type="ChEBI" id="CHEBI:29108"/>
        <label>3</label>
    </ligand>
</feature>
<dbReference type="OrthoDB" id="406838at2759"/>
<dbReference type="InterPro" id="IPR002477">
    <property type="entry name" value="Peptidoglycan-bd-like"/>
</dbReference>
<evidence type="ECO:0000256" key="5">
    <source>
        <dbReference type="ARBA" id="ARBA00022670"/>
    </source>
</evidence>
<dbReference type="SUPFAM" id="SSF47090">
    <property type="entry name" value="PGBD-like"/>
    <property type="match status" value="1"/>
</dbReference>
<evidence type="ECO:0000256" key="9">
    <source>
        <dbReference type="ARBA" id="ARBA00022833"/>
    </source>
</evidence>
<evidence type="ECO:0000256" key="20">
    <source>
        <dbReference type="PROSITE-ProRule" id="PRU01011"/>
    </source>
</evidence>
<dbReference type="EMBL" id="JAFBMS010000204">
    <property type="protein sequence ID" value="KAG9333356.1"/>
    <property type="molecule type" value="Genomic_DNA"/>
</dbReference>
<keyword evidence="13" id="KW-0865">Zymogen</keyword>
<dbReference type="Gene3D" id="2.110.10.10">
    <property type="entry name" value="Hemopexin-like domain"/>
    <property type="match status" value="1"/>
</dbReference>
<dbReference type="Proteomes" id="UP000824540">
    <property type="component" value="Unassembled WGS sequence"/>
</dbReference>
<dbReference type="Pfam" id="PF00045">
    <property type="entry name" value="Hemopexin"/>
    <property type="match status" value="1"/>
</dbReference>
<keyword evidence="6 17" id="KW-0479">Metal-binding</keyword>
<keyword evidence="15" id="KW-0325">Glycoprotein</keyword>
<comment type="subcellular location">
    <subcellularLocation>
        <location evidence="1">Secreted</location>
        <location evidence="1">Extracellular space</location>
        <location evidence="1">Extracellular matrix</location>
    </subcellularLocation>
</comment>
<feature type="binding site" evidence="18">
    <location>
        <position position="149"/>
    </location>
    <ligand>
        <name>Zn(2+)</name>
        <dbReference type="ChEBI" id="CHEBI:29105"/>
        <label>1</label>
    </ligand>
</feature>
<feature type="binding site" evidence="18">
    <location>
        <position position="105"/>
    </location>
    <ligand>
        <name>Ca(2+)</name>
        <dbReference type="ChEBI" id="CHEBI:29108"/>
        <label>1</label>
    </ligand>
</feature>
<dbReference type="InterPro" id="IPR006026">
    <property type="entry name" value="Peptidase_Metallo"/>
</dbReference>
<feature type="binding site" evidence="17">
    <location>
        <position position="199"/>
    </location>
    <ligand>
        <name>Zn(2+)</name>
        <dbReference type="ChEBI" id="CHEBI:29105"/>
        <label>2</label>
        <note>catalytic</note>
    </ligand>
</feature>
<evidence type="ECO:0000256" key="3">
    <source>
        <dbReference type="ARBA" id="ARBA00022525"/>
    </source>
</evidence>
<keyword evidence="12" id="KW-0177">Collagen degradation</keyword>
<feature type="binding site" evidence="18">
    <location>
        <position position="217"/>
    </location>
    <ligand>
        <name>Zn(2+)</name>
        <dbReference type="ChEBI" id="CHEBI:29105"/>
        <label>2</label>
        <note>catalytic</note>
    </ligand>
</feature>
<keyword evidence="4" id="KW-0272">Extracellular matrix</keyword>
<keyword evidence="8" id="KW-0378">Hydrolase</keyword>
<keyword evidence="24" id="KW-1185">Reference proteome</keyword>
<dbReference type="PANTHER" id="PTHR10201:SF165">
    <property type="entry name" value="COLLAGENASE 3"/>
    <property type="match status" value="1"/>
</dbReference>
<evidence type="ECO:0000256" key="2">
    <source>
        <dbReference type="ARBA" id="ARBA00010370"/>
    </source>
</evidence>
<dbReference type="SMART" id="SM00120">
    <property type="entry name" value="HX"/>
    <property type="match status" value="1"/>
</dbReference>
<feature type="binding site" evidence="17">
    <location>
        <position position="203"/>
    </location>
    <ligand>
        <name>Zn(2+)</name>
        <dbReference type="ChEBI" id="CHEBI:29105"/>
        <label>2</label>
        <note>catalytic</note>
    </ligand>
</feature>
<evidence type="ECO:0000256" key="18">
    <source>
        <dbReference type="PIRSR" id="PIRSR621190-2"/>
    </source>
</evidence>
<keyword evidence="5" id="KW-0645">Protease</keyword>
<dbReference type="InterPro" id="IPR001818">
    <property type="entry name" value="Pept_M10_metallopeptidase"/>
</dbReference>
<feature type="binding site" evidence="18">
    <location>
        <position position="173"/>
    </location>
    <ligand>
        <name>Ca(2+)</name>
        <dbReference type="ChEBI" id="CHEBI:29108"/>
        <label>2</label>
    </ligand>
</feature>
<dbReference type="GO" id="GO:0031012">
    <property type="term" value="C:extracellular matrix"/>
    <property type="evidence" value="ECO:0007669"/>
    <property type="project" value="InterPro"/>
</dbReference>
<feature type="binding site" evidence="18">
    <location>
        <position position="177"/>
    </location>
    <ligand>
        <name>Zn(2+)</name>
        <dbReference type="ChEBI" id="CHEBI:29105"/>
        <label>1</label>
    </ligand>
</feature>
<dbReference type="CDD" id="cd04278">
    <property type="entry name" value="ZnMc_MMP"/>
    <property type="match status" value="1"/>
</dbReference>
<dbReference type="GO" id="GO:0030198">
    <property type="term" value="P:extracellular matrix organization"/>
    <property type="evidence" value="ECO:0007669"/>
    <property type="project" value="TreeGrafter"/>
</dbReference>
<feature type="binding site" evidence="18">
    <location>
        <position position="182"/>
    </location>
    <ligand>
        <name>Ca(2+)</name>
        <dbReference type="ChEBI" id="CHEBI:29108"/>
        <label>3</label>
    </ligand>
</feature>
<keyword evidence="9 17" id="KW-0862">Zinc</keyword>
<name>A0A8T2N0H3_9TELE</name>
<comment type="similarity">
    <text evidence="2">Belongs to the peptidase M10A family.</text>
</comment>
<comment type="caution">
    <text evidence="23">The sequence shown here is derived from an EMBL/GenBank/DDBJ whole genome shotgun (WGS) entry which is preliminary data.</text>
</comment>
<accession>A0A8T2N0H3</accession>
<feature type="binding site" evidence="18">
    <location>
        <position position="323"/>
    </location>
    <ligand>
        <name>Ca(2+)</name>
        <dbReference type="ChEBI" id="CHEBI:29108"/>
        <label>4</label>
    </ligand>
</feature>
<evidence type="ECO:0000256" key="1">
    <source>
        <dbReference type="ARBA" id="ARBA00004498"/>
    </source>
</evidence>
<gene>
    <name evidence="23" type="ORF">JZ751_012765</name>
</gene>
<dbReference type="Pfam" id="PF00413">
    <property type="entry name" value="Peptidase_M10"/>
    <property type="match status" value="1"/>
</dbReference>
<feature type="chain" id="PRO_5035798328" description="Peptidase metallopeptidase domain-containing protein" evidence="21">
    <location>
        <begin position="18"/>
        <end position="329"/>
    </location>
</feature>
<dbReference type="InterPro" id="IPR036375">
    <property type="entry name" value="Hemopexin-like_dom_sf"/>
</dbReference>
<dbReference type="SMART" id="SM00235">
    <property type="entry name" value="ZnMc"/>
    <property type="match status" value="1"/>
</dbReference>
<feature type="binding site" evidence="18">
    <location>
        <position position="164"/>
    </location>
    <ligand>
        <name>Zn(2+)</name>
        <dbReference type="ChEBI" id="CHEBI:29105"/>
        <label>1</label>
    </ligand>
</feature>
<dbReference type="PROSITE" id="PS51642">
    <property type="entry name" value="HEMOPEXIN_2"/>
    <property type="match status" value="1"/>
</dbReference>
<keyword evidence="7 21" id="KW-0732">Signal</keyword>
<evidence type="ECO:0000256" key="13">
    <source>
        <dbReference type="ARBA" id="ARBA00023145"/>
    </source>
</evidence>